<evidence type="ECO:0000313" key="1">
    <source>
        <dbReference type="EMBL" id="RKG97963.1"/>
    </source>
</evidence>
<dbReference type="RefSeq" id="WP_120606186.1">
    <property type="nucleotide sequence ID" value="NZ_RAWE01000157.1"/>
</dbReference>
<dbReference type="OrthoDB" id="2972986at2"/>
<dbReference type="Proteomes" id="UP000268313">
    <property type="component" value="Unassembled WGS sequence"/>
</dbReference>
<gene>
    <name evidence="1" type="ORF">D7X32_31055</name>
</gene>
<organism evidence="1 2">
    <name type="scientific">Corallococcus carmarthensis</name>
    <dbReference type="NCBI Taxonomy" id="2316728"/>
    <lineage>
        <taxon>Bacteria</taxon>
        <taxon>Pseudomonadati</taxon>
        <taxon>Myxococcota</taxon>
        <taxon>Myxococcia</taxon>
        <taxon>Myxococcales</taxon>
        <taxon>Cystobacterineae</taxon>
        <taxon>Myxococcaceae</taxon>
        <taxon>Corallococcus</taxon>
    </lineage>
</organism>
<evidence type="ECO:0000313" key="2">
    <source>
        <dbReference type="Proteomes" id="UP000268313"/>
    </source>
</evidence>
<comment type="caution">
    <text evidence="1">The sequence shown here is derived from an EMBL/GenBank/DDBJ whole genome shotgun (WGS) entry which is preliminary data.</text>
</comment>
<sequence length="138" mass="15505">MGLYLCVFEEDEELEGVEVGAYADFGAFRDHVTRELEPAGKVGSRFPTLIMHSDCDGEWSAAECERLRDELATIAKELKARPAVAFTSEWQRNVAKSIGLVPQNAFESFIDVDGEFLIERLQGLAEFAFKRQAPILFQ</sequence>
<keyword evidence="2" id="KW-1185">Reference proteome</keyword>
<accession>A0A3A8K850</accession>
<name>A0A3A8K850_9BACT</name>
<proteinExistence type="predicted"/>
<dbReference type="InterPro" id="IPR028185">
    <property type="entry name" value="Imm70"/>
</dbReference>
<dbReference type="EMBL" id="RAWE01000157">
    <property type="protein sequence ID" value="RKG97963.1"/>
    <property type="molecule type" value="Genomic_DNA"/>
</dbReference>
<reference evidence="2" key="1">
    <citation type="submission" date="2018-09" db="EMBL/GenBank/DDBJ databases">
        <authorList>
            <person name="Livingstone P.G."/>
            <person name="Whitworth D.E."/>
        </authorList>
    </citation>
    <scope>NUCLEOTIDE SEQUENCE [LARGE SCALE GENOMIC DNA]</scope>
    <source>
        <strain evidence="2">CA043D</strain>
    </source>
</reference>
<dbReference type="AlphaFoldDB" id="A0A3A8K850"/>
<dbReference type="Pfam" id="PF15601">
    <property type="entry name" value="Imm70"/>
    <property type="match status" value="1"/>
</dbReference>
<protein>
    <submittedName>
        <fullName evidence="1">Uncharacterized protein</fullName>
    </submittedName>
</protein>